<keyword evidence="3 8" id="KW-0375">Hydrogen ion transport</keyword>
<evidence type="ECO:0000313" key="9">
    <source>
        <dbReference type="EMBL" id="STC70230.1"/>
    </source>
</evidence>
<accession>A0A376CP64</accession>
<evidence type="ECO:0000256" key="2">
    <source>
        <dbReference type="ARBA" id="ARBA00022448"/>
    </source>
</evidence>
<evidence type="ECO:0000256" key="8">
    <source>
        <dbReference type="HAMAP-Rule" id="MF_01416"/>
    </source>
</evidence>
<keyword evidence="10" id="KW-1185">Reference proteome</keyword>
<keyword evidence="7 8" id="KW-0066">ATP synthesis</keyword>
<evidence type="ECO:0000256" key="1">
    <source>
        <dbReference type="ARBA" id="ARBA00004370"/>
    </source>
</evidence>
<dbReference type="Pfam" id="PF00213">
    <property type="entry name" value="OSCP"/>
    <property type="match status" value="1"/>
</dbReference>
<dbReference type="GO" id="GO:0046933">
    <property type="term" value="F:proton-transporting ATP synthase activity, rotational mechanism"/>
    <property type="evidence" value="ECO:0007669"/>
    <property type="project" value="UniProtKB-UniRule"/>
</dbReference>
<evidence type="ECO:0000313" key="10">
    <source>
        <dbReference type="Proteomes" id="UP000254467"/>
    </source>
</evidence>
<dbReference type="PRINTS" id="PR00125">
    <property type="entry name" value="ATPASEDELTA"/>
</dbReference>
<evidence type="ECO:0000256" key="3">
    <source>
        <dbReference type="ARBA" id="ARBA00022781"/>
    </source>
</evidence>
<keyword evidence="5 8" id="KW-0472">Membrane</keyword>
<dbReference type="InterPro" id="IPR000711">
    <property type="entry name" value="ATPase_OSCP/dsu"/>
</dbReference>
<dbReference type="PANTHER" id="PTHR11910">
    <property type="entry name" value="ATP SYNTHASE DELTA CHAIN"/>
    <property type="match status" value="1"/>
</dbReference>
<dbReference type="GO" id="GO:0045259">
    <property type="term" value="C:proton-transporting ATP synthase complex"/>
    <property type="evidence" value="ECO:0007669"/>
    <property type="project" value="UniProtKB-KW"/>
</dbReference>
<evidence type="ECO:0000256" key="5">
    <source>
        <dbReference type="ARBA" id="ARBA00023136"/>
    </source>
</evidence>
<comment type="similarity">
    <text evidence="8">Belongs to the ATPase delta chain family.</text>
</comment>
<proteinExistence type="inferred from homology"/>
<dbReference type="InterPro" id="IPR026015">
    <property type="entry name" value="ATP_synth_OSCP/delta_N_sf"/>
</dbReference>
<name>A0A376CP64_9CORY</name>
<dbReference type="OrthoDB" id="5242917at2"/>
<keyword evidence="2 8" id="KW-0813">Transport</keyword>
<dbReference type="STRING" id="35756.GCA_001044155_02268"/>
<evidence type="ECO:0000256" key="4">
    <source>
        <dbReference type="ARBA" id="ARBA00023065"/>
    </source>
</evidence>
<dbReference type="RefSeq" id="WP_018580843.1">
    <property type="nucleotide sequence ID" value="NZ_LDYD01000008.1"/>
</dbReference>
<evidence type="ECO:0000256" key="7">
    <source>
        <dbReference type="ARBA" id="ARBA00023310"/>
    </source>
</evidence>
<gene>
    <name evidence="8 9" type="primary">atpH</name>
    <name evidence="9" type="ORF">NCTC11862_02040</name>
</gene>
<organism evidence="9 10">
    <name type="scientific">Corynebacterium pilosum</name>
    <dbReference type="NCBI Taxonomy" id="35756"/>
    <lineage>
        <taxon>Bacteria</taxon>
        <taxon>Bacillati</taxon>
        <taxon>Actinomycetota</taxon>
        <taxon>Actinomycetes</taxon>
        <taxon>Mycobacteriales</taxon>
        <taxon>Corynebacteriaceae</taxon>
        <taxon>Corynebacterium</taxon>
    </lineage>
</organism>
<dbReference type="Gene3D" id="1.10.520.20">
    <property type="entry name" value="N-terminal domain of the delta subunit of the F1F0-ATP synthase"/>
    <property type="match status" value="1"/>
</dbReference>
<dbReference type="GO" id="GO:0005886">
    <property type="term" value="C:plasma membrane"/>
    <property type="evidence" value="ECO:0007669"/>
    <property type="project" value="UniProtKB-SubCell"/>
</dbReference>
<dbReference type="HAMAP" id="MF_01416">
    <property type="entry name" value="ATP_synth_delta_bact"/>
    <property type="match status" value="1"/>
</dbReference>
<dbReference type="NCBIfam" id="NF009967">
    <property type="entry name" value="PRK13430.1"/>
    <property type="match status" value="1"/>
</dbReference>
<keyword evidence="9" id="KW-0378">Hydrolase</keyword>
<keyword evidence="8" id="KW-1003">Cell membrane</keyword>
<dbReference type="AlphaFoldDB" id="A0A376CP64"/>
<evidence type="ECO:0000256" key="6">
    <source>
        <dbReference type="ARBA" id="ARBA00023196"/>
    </source>
</evidence>
<dbReference type="Proteomes" id="UP000254467">
    <property type="component" value="Unassembled WGS sequence"/>
</dbReference>
<comment type="function">
    <text evidence="8">F(1)F(0) ATP synthase produces ATP from ADP in the presence of a proton or sodium gradient. F-type ATPases consist of two structural domains, F(1) containing the extramembraneous catalytic core and F(0) containing the membrane proton channel, linked together by a central stalk and a peripheral stalk. During catalysis, ATP synthesis in the catalytic domain of F(1) is coupled via a rotary mechanism of the central stalk subunits to proton translocation.</text>
</comment>
<protein>
    <recommendedName>
        <fullName evidence="8">ATP synthase subunit delta</fullName>
    </recommendedName>
    <alternativeName>
        <fullName evidence="8">ATP synthase F(1) sector subunit delta</fullName>
    </alternativeName>
    <alternativeName>
        <fullName evidence="8">F-type ATPase subunit delta</fullName>
        <shortName evidence="8">F-ATPase subunit delta</shortName>
    </alternativeName>
</protein>
<keyword evidence="4 8" id="KW-0406">Ion transport</keyword>
<comment type="function">
    <text evidence="8">This protein is part of the stalk that links CF(0) to CF(1). It either transmits conformational changes from CF(0) to CF(1) or is implicated in proton conduction.</text>
</comment>
<keyword evidence="6 8" id="KW-0139">CF(1)</keyword>
<dbReference type="InterPro" id="IPR020781">
    <property type="entry name" value="ATPase_OSCP/d_CS"/>
</dbReference>
<dbReference type="GO" id="GO:0016787">
    <property type="term" value="F:hydrolase activity"/>
    <property type="evidence" value="ECO:0007669"/>
    <property type="project" value="UniProtKB-KW"/>
</dbReference>
<dbReference type="NCBIfam" id="TIGR01145">
    <property type="entry name" value="ATP_synt_delta"/>
    <property type="match status" value="1"/>
</dbReference>
<dbReference type="PROSITE" id="PS00389">
    <property type="entry name" value="ATPASE_DELTA"/>
    <property type="match status" value="1"/>
</dbReference>
<sequence>MRAASREALAKVSEHIDTMLWNAENNVPLAKQLGAELFLAVEQLDQNRQLRVAVANSSAESNERTGIMTEIFQGKVADRTLEVLRAAAESEWSTPREMRTGLVQLGRRALLRGAEAEGQLQQVEDELFQLSRILDREGELTQLLSDRTETAERRRGLLANVLYGKVTTVTEALALQVIGRPEHNPVDDVKNLAVEAAALTGRTAAHVKTAEELNEGQRSALAEKLGRIYGQEMAIHSEVDPSLLGGMIIRVGDEVIDGSTRGKLTRLRNNLASTNY</sequence>
<reference evidence="9 10" key="1">
    <citation type="submission" date="2018-06" db="EMBL/GenBank/DDBJ databases">
        <authorList>
            <consortium name="Pathogen Informatics"/>
            <person name="Doyle S."/>
        </authorList>
    </citation>
    <scope>NUCLEOTIDE SEQUENCE [LARGE SCALE GENOMIC DNA]</scope>
    <source>
        <strain evidence="9 10">NCTC11862</strain>
    </source>
</reference>
<dbReference type="EMBL" id="UFXQ01000001">
    <property type="protein sequence ID" value="STC70230.1"/>
    <property type="molecule type" value="Genomic_DNA"/>
</dbReference>
<comment type="subcellular location">
    <subcellularLocation>
        <location evidence="8">Cell membrane</location>
        <topology evidence="8">Peripheral membrane protein</topology>
    </subcellularLocation>
    <subcellularLocation>
        <location evidence="1">Membrane</location>
    </subcellularLocation>
</comment>